<dbReference type="Gene3D" id="3.30.460.10">
    <property type="entry name" value="Beta Polymerase, domain 2"/>
    <property type="match status" value="1"/>
</dbReference>
<comment type="caution">
    <text evidence="1">The sequence shown here is derived from an EMBL/GenBank/DDBJ whole genome shotgun (WGS) entry which is preliminary data.</text>
</comment>
<name>A0ABU1TYW0_9BACL</name>
<evidence type="ECO:0008006" key="3">
    <source>
        <dbReference type="Google" id="ProtNLM"/>
    </source>
</evidence>
<evidence type="ECO:0000313" key="2">
    <source>
        <dbReference type="Proteomes" id="UP001258181"/>
    </source>
</evidence>
<protein>
    <recommendedName>
        <fullName evidence="3">Polymerase beta nucleotidyltransferase domain-containing protein</fullName>
    </recommendedName>
</protein>
<keyword evidence="2" id="KW-1185">Reference proteome</keyword>
<dbReference type="SUPFAM" id="SSF81301">
    <property type="entry name" value="Nucleotidyltransferase"/>
    <property type="match status" value="1"/>
</dbReference>
<dbReference type="RefSeq" id="WP_310257701.1">
    <property type="nucleotide sequence ID" value="NZ_JAVDWA010000002.1"/>
</dbReference>
<sequence>MFVLCVGFVSKYQKRDQALPKKLIRLQEAIHEDLTNDPQIIAYFYGGSLANNSTDCYSDIDLRIVINEDFYETYRKNKKERARKWGDVLFYEDYPNATHSVAHYKEFIKVDSFYYKPKDLYPSVYMKQAMIVFDRYGIVSDIMEKSQAIHYVLSVEEFEIWRGKYFAHMHEVYRRVMREELYYALSSLDKMRCSIAIGWDMEMDRVPNALGDWSKYEGKRTPLKSSQLSLLESWDCTRNPHQIFHVLKSLNLEFKRVHKVLCEKLEINENTEWVDEIIQLAE</sequence>
<gene>
    <name evidence="1" type="ORF">J2X07_001375</name>
</gene>
<accession>A0ABU1TYW0</accession>
<dbReference type="EMBL" id="JAVDWA010000002">
    <property type="protein sequence ID" value="MDR7072398.1"/>
    <property type="molecule type" value="Genomic_DNA"/>
</dbReference>
<evidence type="ECO:0000313" key="1">
    <source>
        <dbReference type="EMBL" id="MDR7072398.1"/>
    </source>
</evidence>
<dbReference type="InterPro" id="IPR043519">
    <property type="entry name" value="NT_sf"/>
</dbReference>
<organism evidence="1 2">
    <name type="scientific">Fictibacillus barbaricus</name>
    <dbReference type="NCBI Taxonomy" id="182136"/>
    <lineage>
        <taxon>Bacteria</taxon>
        <taxon>Bacillati</taxon>
        <taxon>Bacillota</taxon>
        <taxon>Bacilli</taxon>
        <taxon>Bacillales</taxon>
        <taxon>Fictibacillaceae</taxon>
        <taxon>Fictibacillus</taxon>
    </lineage>
</organism>
<reference evidence="1 2" key="1">
    <citation type="submission" date="2023-07" db="EMBL/GenBank/DDBJ databases">
        <title>Sorghum-associated microbial communities from plants grown in Nebraska, USA.</title>
        <authorList>
            <person name="Schachtman D."/>
        </authorList>
    </citation>
    <scope>NUCLEOTIDE SEQUENCE [LARGE SCALE GENOMIC DNA]</scope>
    <source>
        <strain evidence="1 2">BE211</strain>
    </source>
</reference>
<dbReference type="Proteomes" id="UP001258181">
    <property type="component" value="Unassembled WGS sequence"/>
</dbReference>
<proteinExistence type="predicted"/>